<reference evidence="3" key="2">
    <citation type="journal article" date="2011" name="Microb. Ecol.">
        <title>Taxonomic and Functional Metagenomic Profiling of the Microbial Community in the Anoxic Sediment of a Sub-saline Shallow Lake (Laguna de Carrizo, Central Spain).</title>
        <authorList>
            <person name="Ferrer M."/>
            <person name="Guazzaroni M.E."/>
            <person name="Richter M."/>
            <person name="Garcia-Salamanca A."/>
            <person name="Yarza P."/>
            <person name="Suarez-Suarez A."/>
            <person name="Solano J."/>
            <person name="Alcaide M."/>
            <person name="van Dillewijn P."/>
            <person name="Molina-Henares M.A."/>
            <person name="Lopez-Cortes N."/>
            <person name="Al-Ramahi Y."/>
            <person name="Guerrero C."/>
            <person name="Acosta A."/>
            <person name="de Eugenio L.I."/>
            <person name="Martinez V."/>
            <person name="Marques S."/>
            <person name="Rojo F."/>
            <person name="Santero E."/>
            <person name="Genilloud O."/>
            <person name="Perez-Perez J."/>
            <person name="Rossello-Mora R."/>
            <person name="Ramos J.L."/>
        </authorList>
    </citation>
    <scope>NUCLEOTIDE SEQUENCE</scope>
</reference>
<evidence type="ECO:0000259" key="2">
    <source>
        <dbReference type="Pfam" id="PF03781"/>
    </source>
</evidence>
<gene>
    <name evidence="3" type="ORF">LDC_1763</name>
</gene>
<dbReference type="Gene3D" id="3.90.1580.10">
    <property type="entry name" value="paralog of FGE (formylglycine-generating enzyme)"/>
    <property type="match status" value="1"/>
</dbReference>
<evidence type="ECO:0000313" key="3">
    <source>
        <dbReference type="EMBL" id="EFK96215.1"/>
    </source>
</evidence>
<reference evidence="3" key="1">
    <citation type="submission" date="2010-07" db="EMBL/GenBank/DDBJ databases">
        <authorList>
            <consortium name="CONSOLIDER consortium CSD2007-00005"/>
            <person name="Guazzaroni M.-E."/>
            <person name="Richter M."/>
            <person name="Garcia-Salamanca A."/>
            <person name="Yarza P."/>
            <person name="Ferrer M."/>
        </authorList>
    </citation>
    <scope>NUCLEOTIDE SEQUENCE</scope>
</reference>
<organism evidence="3">
    <name type="scientific">sediment metagenome</name>
    <dbReference type="NCBI Taxonomy" id="749907"/>
    <lineage>
        <taxon>unclassified sequences</taxon>
        <taxon>metagenomes</taxon>
        <taxon>ecological metagenomes</taxon>
    </lineage>
</organism>
<accession>D9PJQ0</accession>
<protein>
    <submittedName>
        <fullName evidence="3">Protein containing Sulphatase-modifying factor domain</fullName>
    </submittedName>
</protein>
<dbReference type="InterPro" id="IPR016187">
    <property type="entry name" value="CTDL_fold"/>
</dbReference>
<evidence type="ECO:0000256" key="1">
    <source>
        <dbReference type="SAM" id="MobiDB-lite"/>
    </source>
</evidence>
<feature type="compositionally biased region" description="Low complexity" evidence="1">
    <location>
        <begin position="60"/>
        <end position="101"/>
    </location>
</feature>
<feature type="region of interest" description="Disordered" evidence="1">
    <location>
        <begin position="55"/>
        <end position="101"/>
    </location>
</feature>
<sequence>MNPECVDPNLDLVGWSCMPVPMRVEQKLPSAWGLYDMHGNLAEWCQDVSAPYADGDATDPCSRAPGRSGSSAAAATRIRSTSAAAPAAAPCTRPRGLPASA</sequence>
<proteinExistence type="predicted"/>
<dbReference type="Pfam" id="PF03781">
    <property type="entry name" value="FGE-sulfatase"/>
    <property type="match status" value="1"/>
</dbReference>
<feature type="domain" description="Sulfatase-modifying factor enzyme-like" evidence="2">
    <location>
        <begin position="24"/>
        <end position="57"/>
    </location>
</feature>
<dbReference type="SUPFAM" id="SSF56436">
    <property type="entry name" value="C-type lectin-like"/>
    <property type="match status" value="1"/>
</dbReference>
<dbReference type="AlphaFoldDB" id="D9PJQ0"/>
<dbReference type="InterPro" id="IPR042095">
    <property type="entry name" value="SUMF_sf"/>
</dbReference>
<dbReference type="EMBL" id="ADZX01000541">
    <property type="protein sequence ID" value="EFK96215.1"/>
    <property type="molecule type" value="Genomic_DNA"/>
</dbReference>
<name>D9PJQ0_9ZZZZ</name>
<dbReference type="InterPro" id="IPR005532">
    <property type="entry name" value="SUMF_dom"/>
</dbReference>
<comment type="caution">
    <text evidence="3">The sequence shown here is derived from an EMBL/GenBank/DDBJ whole genome shotgun (WGS) entry which is preliminary data.</text>
</comment>